<dbReference type="InterPro" id="IPR035246">
    <property type="entry name" value="Spermidine_synt_N"/>
</dbReference>
<dbReference type="Gene3D" id="3.40.50.150">
    <property type="entry name" value="Vaccinia Virus protein VP39"/>
    <property type="match status" value="1"/>
</dbReference>
<feature type="binding site" evidence="4">
    <location>
        <position position="163"/>
    </location>
    <ligand>
        <name>S-methyl-5'-thioadenosine</name>
        <dbReference type="ChEBI" id="CHEBI:17509"/>
    </ligand>
</feature>
<dbReference type="Proteomes" id="UP000320048">
    <property type="component" value="Unassembled WGS sequence"/>
</dbReference>
<comment type="subunit">
    <text evidence="4">Homodimer or homotetramer.</text>
</comment>
<dbReference type="PROSITE" id="PS01330">
    <property type="entry name" value="PABS_1"/>
    <property type="match status" value="1"/>
</dbReference>
<comment type="function">
    <text evidence="4">Catalyzes the irreversible transfer of a propylamine group from the amino donor S-adenosylmethioninamine (decarboxy-AdoMet) to putrescine (1,4-diaminobutane) to yield spermidine.</text>
</comment>
<gene>
    <name evidence="4 9" type="primary">speE</name>
    <name evidence="9" type="ORF">E6H04_12550</name>
</gene>
<feature type="binding site" evidence="4">
    <location>
        <position position="87"/>
    </location>
    <ligand>
        <name>spermidine</name>
        <dbReference type="ChEBI" id="CHEBI:57834"/>
    </ligand>
</feature>
<sequence length="282" mass="30931">MKGAWITDQGGGDITATLRVTRRLHEERTPYQYLEVYESPLFGRMLVLDGAVQTTEGDEFAYHEMLAHPALCTHPAPRRVLIIGGGDGGLLEEVLKHPVERVTMVEIDEAVVRVSRQHLGTICRRAFDDPRTALVIGDGLAYVRKTEDRFDAVLVDSPDPQGPAAGLFAPEFYAHVARRLTPDGLVAVQSGSAVYQQDLIRTVRRHLGAAFPLVRTYLATVAAYPGGLWSFSLGSLGRDPLMADPAAIAKRIGEFGLRYFTASRHHAAFDLPPYLRDEVAAG</sequence>
<comment type="caution">
    <text evidence="9">The sequence shown here is derived from an EMBL/GenBank/DDBJ whole genome shotgun (WGS) entry which is preliminary data.</text>
</comment>
<dbReference type="UniPathway" id="UPA00248">
    <property type="reaction ID" value="UER00314"/>
</dbReference>
<keyword evidence="2 4" id="KW-0808">Transferase</keyword>
<dbReference type="InterPro" id="IPR030374">
    <property type="entry name" value="PABS"/>
</dbReference>
<proteinExistence type="inferred from homology"/>
<comment type="similarity">
    <text evidence="1 4 6">Belongs to the spermidine/spermine synthase family.</text>
</comment>
<protein>
    <recommendedName>
        <fullName evidence="4">Polyamine aminopropyltransferase</fullName>
    </recommendedName>
    <alternativeName>
        <fullName evidence="4">Putrescine aminopropyltransferase</fullName>
        <shortName evidence="4">PAPT</shortName>
    </alternativeName>
    <alternativeName>
        <fullName evidence="4">Spermidine synthase</fullName>
        <shortName evidence="4">SPDS</shortName>
        <shortName evidence="4">SPDSY</shortName>
        <ecNumber evidence="4">2.5.1.16</ecNumber>
    </alternativeName>
</protein>
<dbReference type="Pfam" id="PF01564">
    <property type="entry name" value="Spermine_synth"/>
    <property type="match status" value="1"/>
</dbReference>
<evidence type="ECO:0000256" key="5">
    <source>
        <dbReference type="PROSITE-ProRule" id="PRU00354"/>
    </source>
</evidence>
<dbReference type="InterPro" id="IPR001045">
    <property type="entry name" value="Spermi_synthase"/>
</dbReference>
<dbReference type="PANTHER" id="PTHR11558:SF11">
    <property type="entry name" value="SPERMIDINE SYNTHASE"/>
    <property type="match status" value="1"/>
</dbReference>
<dbReference type="Pfam" id="PF17284">
    <property type="entry name" value="Spermine_synt_N"/>
    <property type="match status" value="1"/>
</dbReference>
<dbReference type="GO" id="GO:0008295">
    <property type="term" value="P:spermidine biosynthetic process"/>
    <property type="evidence" value="ECO:0007669"/>
    <property type="project" value="UniProtKB-UniRule"/>
</dbReference>
<dbReference type="InterPro" id="IPR030373">
    <property type="entry name" value="PABS_CS"/>
</dbReference>
<feature type="binding site" evidence="4">
    <location>
        <position position="106"/>
    </location>
    <ligand>
        <name>S-methyl-5'-thioadenosine</name>
        <dbReference type="ChEBI" id="CHEBI:17509"/>
    </ligand>
</feature>
<name>A0A537J5P9_9BACT</name>
<dbReference type="InterPro" id="IPR029063">
    <property type="entry name" value="SAM-dependent_MTases_sf"/>
</dbReference>
<evidence type="ECO:0000313" key="9">
    <source>
        <dbReference type="EMBL" id="TMI78386.1"/>
    </source>
</evidence>
<evidence type="ECO:0000256" key="3">
    <source>
        <dbReference type="ARBA" id="ARBA00023115"/>
    </source>
</evidence>
<dbReference type="SUPFAM" id="SSF53335">
    <property type="entry name" value="S-adenosyl-L-methionine-dependent methyltransferases"/>
    <property type="match status" value="1"/>
</dbReference>
<feature type="active site" description="Proton acceptor" evidence="4 5">
    <location>
        <position position="156"/>
    </location>
</feature>
<dbReference type="AlphaFoldDB" id="A0A537J5P9"/>
<feature type="domain" description="PABS" evidence="8">
    <location>
        <begin position="3"/>
        <end position="236"/>
    </location>
</feature>
<accession>A0A537J5P9</accession>
<comment type="pathway">
    <text evidence="4">Amine and polyamine biosynthesis; spermidine biosynthesis; spermidine from putrescine: step 1/1.</text>
</comment>
<evidence type="ECO:0000256" key="2">
    <source>
        <dbReference type="ARBA" id="ARBA00022679"/>
    </source>
</evidence>
<evidence type="ECO:0000256" key="4">
    <source>
        <dbReference type="HAMAP-Rule" id="MF_00198"/>
    </source>
</evidence>
<evidence type="ECO:0000256" key="7">
    <source>
        <dbReference type="RuleBase" id="RU003837"/>
    </source>
</evidence>
<dbReference type="GO" id="GO:0004766">
    <property type="term" value="F:spermidine synthase activity"/>
    <property type="evidence" value="ECO:0007669"/>
    <property type="project" value="UniProtKB-UniRule"/>
</dbReference>
<feature type="binding site" evidence="4">
    <location>
        <position position="32"/>
    </location>
    <ligand>
        <name>S-methyl-5'-thioadenosine</name>
        <dbReference type="ChEBI" id="CHEBI:17509"/>
    </ligand>
</feature>
<keyword evidence="4 7" id="KW-0745">Spermidine biosynthesis</keyword>
<evidence type="ECO:0000256" key="1">
    <source>
        <dbReference type="ARBA" id="ARBA00007867"/>
    </source>
</evidence>
<reference evidence="9 10" key="1">
    <citation type="journal article" date="2019" name="Nat. Microbiol.">
        <title>Mediterranean grassland soil C-N compound turnover is dependent on rainfall and depth, and is mediated by genomically divergent microorganisms.</title>
        <authorList>
            <person name="Diamond S."/>
            <person name="Andeer P.F."/>
            <person name="Li Z."/>
            <person name="Crits-Christoph A."/>
            <person name="Burstein D."/>
            <person name="Anantharaman K."/>
            <person name="Lane K.R."/>
            <person name="Thomas B.C."/>
            <person name="Pan C."/>
            <person name="Northen T.R."/>
            <person name="Banfield J.F."/>
        </authorList>
    </citation>
    <scope>NUCLEOTIDE SEQUENCE [LARGE SCALE GENOMIC DNA]</scope>
    <source>
        <strain evidence="9">NP_7</strain>
    </source>
</reference>
<dbReference type="CDD" id="cd02440">
    <property type="entry name" value="AdoMet_MTases"/>
    <property type="match status" value="1"/>
</dbReference>
<dbReference type="PROSITE" id="PS51006">
    <property type="entry name" value="PABS_2"/>
    <property type="match status" value="1"/>
</dbReference>
<dbReference type="PANTHER" id="PTHR11558">
    <property type="entry name" value="SPERMIDINE/SPERMINE SYNTHASE"/>
    <property type="match status" value="1"/>
</dbReference>
<dbReference type="EMBL" id="VBAO01000378">
    <property type="protein sequence ID" value="TMI78386.1"/>
    <property type="molecule type" value="Genomic_DNA"/>
</dbReference>
<comment type="catalytic activity">
    <reaction evidence="4 7">
        <text>S-adenosyl 3-(methylsulfanyl)propylamine + putrescine = S-methyl-5'-thioadenosine + spermidine + H(+)</text>
        <dbReference type="Rhea" id="RHEA:12721"/>
        <dbReference type="ChEBI" id="CHEBI:15378"/>
        <dbReference type="ChEBI" id="CHEBI:17509"/>
        <dbReference type="ChEBI" id="CHEBI:57443"/>
        <dbReference type="ChEBI" id="CHEBI:57834"/>
        <dbReference type="ChEBI" id="CHEBI:326268"/>
        <dbReference type="EC" id="2.5.1.16"/>
    </reaction>
</comment>
<dbReference type="EC" id="2.5.1.16" evidence="4"/>
<evidence type="ECO:0000259" key="8">
    <source>
        <dbReference type="PROSITE" id="PS51006"/>
    </source>
</evidence>
<dbReference type="NCBIfam" id="TIGR00417">
    <property type="entry name" value="speE"/>
    <property type="match status" value="1"/>
</dbReference>
<dbReference type="NCBIfam" id="NF002010">
    <property type="entry name" value="PRK00811.1"/>
    <property type="match status" value="1"/>
</dbReference>
<evidence type="ECO:0000313" key="10">
    <source>
        <dbReference type="Proteomes" id="UP000320048"/>
    </source>
</evidence>
<evidence type="ECO:0000256" key="6">
    <source>
        <dbReference type="RuleBase" id="RU003836"/>
    </source>
</evidence>
<keyword evidence="3 4" id="KW-0620">Polyamine biosynthesis</keyword>
<dbReference type="HAMAP" id="MF_00198">
    <property type="entry name" value="Spermidine_synth"/>
    <property type="match status" value="1"/>
</dbReference>
<organism evidence="9 10">
    <name type="scientific">Candidatus Segetimicrobium genomatis</name>
    <dbReference type="NCBI Taxonomy" id="2569760"/>
    <lineage>
        <taxon>Bacteria</taxon>
        <taxon>Bacillati</taxon>
        <taxon>Candidatus Sysuimicrobiota</taxon>
        <taxon>Candidatus Sysuimicrobiia</taxon>
        <taxon>Candidatus Sysuimicrobiales</taxon>
        <taxon>Candidatus Segetimicrobiaceae</taxon>
        <taxon>Candidatus Segetimicrobium</taxon>
    </lineage>
</organism>
<dbReference type="Gene3D" id="2.30.140.10">
    <property type="entry name" value="Spermidine synthase, tetramerisation domain"/>
    <property type="match status" value="1"/>
</dbReference>
<feature type="binding site" evidence="4">
    <location>
        <begin position="156"/>
        <end position="159"/>
    </location>
    <ligand>
        <name>spermidine</name>
        <dbReference type="ChEBI" id="CHEBI:57834"/>
    </ligand>
</feature>
<feature type="binding site" evidence="4">
    <location>
        <position position="63"/>
    </location>
    <ligand>
        <name>spermidine</name>
        <dbReference type="ChEBI" id="CHEBI:57834"/>
    </ligand>
</feature>
<feature type="binding site" evidence="4">
    <location>
        <begin position="138"/>
        <end position="139"/>
    </location>
    <ligand>
        <name>S-methyl-5'-thioadenosine</name>
        <dbReference type="ChEBI" id="CHEBI:17509"/>
    </ligand>
</feature>
<dbReference type="InterPro" id="IPR037163">
    <property type="entry name" value="Spermidine_synt_N_sf"/>
</dbReference>